<proteinExistence type="predicted"/>
<dbReference type="SUPFAM" id="SSF88723">
    <property type="entry name" value="PIN domain-like"/>
    <property type="match status" value="1"/>
</dbReference>
<evidence type="ECO:0000313" key="1">
    <source>
        <dbReference type="EMBL" id="VFU13064.1"/>
    </source>
</evidence>
<reference evidence="1" key="1">
    <citation type="submission" date="2019-03" db="EMBL/GenBank/DDBJ databases">
        <authorList>
            <person name="Hao L."/>
        </authorList>
    </citation>
    <scope>NUCLEOTIDE SEQUENCE</scope>
</reference>
<protein>
    <recommendedName>
        <fullName evidence="2">PIN domain-containing protein</fullName>
    </recommendedName>
</protein>
<organism evidence="1">
    <name type="scientific">anaerobic digester metagenome</name>
    <dbReference type="NCBI Taxonomy" id="1263854"/>
    <lineage>
        <taxon>unclassified sequences</taxon>
        <taxon>metagenomes</taxon>
        <taxon>ecological metagenomes</taxon>
    </lineage>
</organism>
<dbReference type="InterPro" id="IPR029060">
    <property type="entry name" value="PIN-like_dom_sf"/>
</dbReference>
<evidence type="ECO:0008006" key="2">
    <source>
        <dbReference type="Google" id="ProtNLM"/>
    </source>
</evidence>
<dbReference type="AlphaFoldDB" id="A0A485LXE8"/>
<dbReference type="Gene3D" id="3.40.50.1010">
    <property type="entry name" value="5'-nuclease"/>
    <property type="match status" value="1"/>
</dbReference>
<accession>A0A485LXE8</accession>
<dbReference type="EMBL" id="CAADRN010000112">
    <property type="protein sequence ID" value="VFU13064.1"/>
    <property type="molecule type" value="Genomic_DNA"/>
</dbReference>
<sequence length="166" mass="18512">MERKRILILDANTLIDYLECDRTIIKLICRYVGQIYLATPVLNEINEIDEDGCIEIGIKLLGPELEQVMSAAARKGPLSFQDNLCLILAKEHGLTCVTNDKALRRACELQGVPLIWGIELICILVESGGLPVKHAQNIILTIQRNNPKYITDSIVKSAFKRLGITV</sequence>
<gene>
    <name evidence="1" type="ORF">SCFA_20007</name>
</gene>
<name>A0A485LXE8_9ZZZZ</name>